<feature type="region of interest" description="Disordered" evidence="1">
    <location>
        <begin position="135"/>
        <end position="155"/>
    </location>
</feature>
<sequence>MIQVEGIFSGGSSISAPIIGEDFNWSGGDGTYQVLDDGGGNWRIKFLSSGTFTPLKDMVIDAFLVGGGGGRSYVLCGGGGAGYTTTVRSVVVAANTAHPIVVGAAGKNITEGSLNGTDGGTTSAFAASALGGKGSKRGYNTSKQPGADGGSGGGGLNVSGVHANYSTAAGGTDGGDGTTATTAGGKGQGTTTREFGEADGDLYASGGGDNLTATVPNSGNGGAYNVEPADGIVVIRQHKEVAA</sequence>
<evidence type="ECO:0000313" key="3">
    <source>
        <dbReference type="EMBL" id="DAF58339.1"/>
    </source>
</evidence>
<feature type="domain" description="Glycine-rich" evidence="2">
    <location>
        <begin position="49"/>
        <end position="222"/>
    </location>
</feature>
<protein>
    <recommendedName>
        <fullName evidence="2">Glycine-rich domain-containing protein</fullName>
    </recommendedName>
</protein>
<proteinExistence type="predicted"/>
<evidence type="ECO:0000256" key="1">
    <source>
        <dbReference type="SAM" id="MobiDB-lite"/>
    </source>
</evidence>
<name>A0A8S5T5Q6_9CAUD</name>
<dbReference type="InterPro" id="IPR049304">
    <property type="entry name" value="Gly_rich_dom"/>
</dbReference>
<reference evidence="3" key="1">
    <citation type="journal article" date="2021" name="Proc. Natl. Acad. Sci. U.S.A.">
        <title>A Catalog of Tens of Thousands of Viruses from Human Metagenomes Reveals Hidden Associations with Chronic Diseases.</title>
        <authorList>
            <person name="Tisza M.J."/>
            <person name="Buck C.B."/>
        </authorList>
    </citation>
    <scope>NUCLEOTIDE SEQUENCE</scope>
    <source>
        <strain evidence="3">Ct6eX13</strain>
    </source>
</reference>
<dbReference type="Pfam" id="PF21722">
    <property type="entry name" value="Gly_rich_2"/>
    <property type="match status" value="1"/>
</dbReference>
<feature type="region of interest" description="Disordered" evidence="1">
    <location>
        <begin position="167"/>
        <end position="191"/>
    </location>
</feature>
<accession>A0A8S5T5Q6</accession>
<evidence type="ECO:0000259" key="2">
    <source>
        <dbReference type="Pfam" id="PF21722"/>
    </source>
</evidence>
<organism evidence="3">
    <name type="scientific">Myoviridae sp. ct6eX13</name>
    <dbReference type="NCBI Taxonomy" id="2827660"/>
    <lineage>
        <taxon>Viruses</taxon>
        <taxon>Duplodnaviria</taxon>
        <taxon>Heunggongvirae</taxon>
        <taxon>Uroviricota</taxon>
        <taxon>Caudoviricetes</taxon>
    </lineage>
</organism>
<dbReference type="EMBL" id="BK032750">
    <property type="protein sequence ID" value="DAF58339.1"/>
    <property type="molecule type" value="Genomic_DNA"/>
</dbReference>